<accession>A0ABY8LC76</accession>
<dbReference type="Pfam" id="PF01408">
    <property type="entry name" value="GFO_IDH_MocA"/>
    <property type="match status" value="1"/>
</dbReference>
<dbReference type="PANTHER" id="PTHR43377">
    <property type="entry name" value="BILIVERDIN REDUCTASE A"/>
    <property type="match status" value="1"/>
</dbReference>
<dbReference type="InterPro" id="IPR000683">
    <property type="entry name" value="Gfo/Idh/MocA-like_OxRdtase_N"/>
</dbReference>
<name>A0ABY8LC76_9RHOB</name>
<dbReference type="InterPro" id="IPR051450">
    <property type="entry name" value="Gfo/Idh/MocA_Oxidoreductases"/>
</dbReference>
<dbReference type="Gene3D" id="3.30.360.10">
    <property type="entry name" value="Dihydrodipicolinate Reductase, domain 2"/>
    <property type="match status" value="1"/>
</dbReference>
<evidence type="ECO:0000313" key="4">
    <source>
        <dbReference type="Proteomes" id="UP001243420"/>
    </source>
</evidence>
<proteinExistence type="predicted"/>
<evidence type="ECO:0000259" key="2">
    <source>
        <dbReference type="Pfam" id="PF22725"/>
    </source>
</evidence>
<dbReference type="RefSeq" id="WP_279965655.1">
    <property type="nucleotide sequence ID" value="NZ_CP122537.1"/>
</dbReference>
<dbReference type="Pfam" id="PF22725">
    <property type="entry name" value="GFO_IDH_MocA_C3"/>
    <property type="match status" value="1"/>
</dbReference>
<organism evidence="3 4">
    <name type="scientific">Jannaschia ovalis</name>
    <dbReference type="NCBI Taxonomy" id="3038773"/>
    <lineage>
        <taxon>Bacteria</taxon>
        <taxon>Pseudomonadati</taxon>
        <taxon>Pseudomonadota</taxon>
        <taxon>Alphaproteobacteria</taxon>
        <taxon>Rhodobacterales</taxon>
        <taxon>Roseobacteraceae</taxon>
        <taxon>Jannaschia</taxon>
    </lineage>
</organism>
<dbReference type="Gene3D" id="3.40.50.720">
    <property type="entry name" value="NAD(P)-binding Rossmann-like Domain"/>
    <property type="match status" value="1"/>
</dbReference>
<reference evidence="3 4" key="1">
    <citation type="submission" date="2023-04" db="EMBL/GenBank/DDBJ databases">
        <title>Jannaschia ovalis sp. nov., a marine bacterium isolated from sea tidal flat.</title>
        <authorList>
            <person name="Kwon D.Y."/>
            <person name="Kim J.-J."/>
        </authorList>
    </citation>
    <scope>NUCLEOTIDE SEQUENCE [LARGE SCALE GENOMIC DNA]</scope>
    <source>
        <strain evidence="3 4">GRR-S6-38</strain>
    </source>
</reference>
<dbReference type="InterPro" id="IPR036291">
    <property type="entry name" value="NAD(P)-bd_dom_sf"/>
</dbReference>
<dbReference type="InterPro" id="IPR055170">
    <property type="entry name" value="GFO_IDH_MocA-like_dom"/>
</dbReference>
<evidence type="ECO:0000259" key="1">
    <source>
        <dbReference type="Pfam" id="PF01408"/>
    </source>
</evidence>
<dbReference type="SUPFAM" id="SSF51735">
    <property type="entry name" value="NAD(P)-binding Rossmann-fold domains"/>
    <property type="match status" value="1"/>
</dbReference>
<protein>
    <submittedName>
        <fullName evidence="3">Gfo/Idh/MocA family oxidoreductase</fullName>
    </submittedName>
</protein>
<evidence type="ECO:0000313" key="3">
    <source>
        <dbReference type="EMBL" id="WGH78904.1"/>
    </source>
</evidence>
<dbReference type="Proteomes" id="UP001243420">
    <property type="component" value="Chromosome"/>
</dbReference>
<dbReference type="EMBL" id="CP122537">
    <property type="protein sequence ID" value="WGH78904.1"/>
    <property type="molecule type" value="Genomic_DNA"/>
</dbReference>
<gene>
    <name evidence="3" type="ORF">P8627_01180</name>
</gene>
<dbReference type="SUPFAM" id="SSF55347">
    <property type="entry name" value="Glyceraldehyde-3-phosphate dehydrogenase-like, C-terminal domain"/>
    <property type="match status" value="1"/>
</dbReference>
<feature type="domain" description="Gfo/Idh/MocA-like oxidoreductase N-terminal" evidence="1">
    <location>
        <begin position="3"/>
        <end position="114"/>
    </location>
</feature>
<keyword evidence="4" id="KW-1185">Reference proteome</keyword>
<dbReference type="PANTHER" id="PTHR43377:SF8">
    <property type="entry name" value="BLR3664 PROTEIN"/>
    <property type="match status" value="1"/>
</dbReference>
<sequence length="331" mass="34487">MTRLLLAGTGLIGARHLVHIEAHPALMLAGIVDPDPGARAHPTAPGFATLADVDVPVDGVILATPTATHAPLTLEALERGWPVLVEKPVADSLAAADRMVAAARETGVPVLVGHHRRHHPRVAALKAALEAGRIGRPVAASLLWLMKKPDGYFDVPWRAGIDGAPIRQNLIHDVDILRWLFGEVAEVAGFGSNAVRGAARPEAGGVVLRFEGGAIVTIAFADTTPSPWSFEAGTGENPNIGTTGQDFLHVAGTGGALSFPSLTLWSGAADWSEAARPETLAAESGVPLVRQLEHFAEVIAGRTAPVVDAASARETLRVILEIEALAMGPAP</sequence>
<feature type="domain" description="GFO/IDH/MocA-like oxidoreductase" evidence="2">
    <location>
        <begin position="123"/>
        <end position="256"/>
    </location>
</feature>